<dbReference type="RefSeq" id="WP_069938605.1">
    <property type="nucleotide sequence ID" value="NZ_MAMP01000021.1"/>
</dbReference>
<dbReference type="PANTHER" id="PTHR30576:SF0">
    <property type="entry name" value="UNDECAPRENYL-PHOSPHATE N-ACETYLGALACTOSAMINYL 1-PHOSPHATE TRANSFERASE-RELATED"/>
    <property type="match status" value="1"/>
</dbReference>
<evidence type="ECO:0000259" key="3">
    <source>
        <dbReference type="Pfam" id="PF02397"/>
    </source>
</evidence>
<comment type="caution">
    <text evidence="4">The sequence shown here is derived from an EMBL/GenBank/DDBJ whole genome shotgun (WGS) entry which is preliminary data.</text>
</comment>
<keyword evidence="2" id="KW-0472">Membrane</keyword>
<evidence type="ECO:0000313" key="4">
    <source>
        <dbReference type="EMBL" id="OES44983.1"/>
    </source>
</evidence>
<keyword evidence="2" id="KW-0812">Transmembrane</keyword>
<dbReference type="OrthoDB" id="9808602at2"/>
<name>A0A1E7DPJ8_9BACI</name>
<dbReference type="Pfam" id="PF02397">
    <property type="entry name" value="Bac_transf"/>
    <property type="match status" value="1"/>
</dbReference>
<protein>
    <submittedName>
        <fullName evidence="4">Sugar transferase</fullName>
    </submittedName>
</protein>
<evidence type="ECO:0000256" key="1">
    <source>
        <dbReference type="ARBA" id="ARBA00006464"/>
    </source>
</evidence>
<dbReference type="InterPro" id="IPR003362">
    <property type="entry name" value="Bact_transf"/>
</dbReference>
<evidence type="ECO:0000256" key="2">
    <source>
        <dbReference type="SAM" id="Phobius"/>
    </source>
</evidence>
<feature type="transmembrane region" description="Helical" evidence="2">
    <location>
        <begin position="12"/>
        <end position="33"/>
    </location>
</feature>
<comment type="similarity">
    <text evidence="1">Belongs to the bacterial sugar transferase family.</text>
</comment>
<dbReference type="PANTHER" id="PTHR30576">
    <property type="entry name" value="COLANIC BIOSYNTHESIS UDP-GLUCOSE LIPID CARRIER TRANSFERASE"/>
    <property type="match status" value="1"/>
</dbReference>
<keyword evidence="5" id="KW-1185">Reference proteome</keyword>
<dbReference type="GO" id="GO:0016780">
    <property type="term" value="F:phosphotransferase activity, for other substituted phosphate groups"/>
    <property type="evidence" value="ECO:0007669"/>
    <property type="project" value="TreeGrafter"/>
</dbReference>
<sequence>MNQLTIKRGLDILFALFAIIVLLGVLMIISIAIKSDSKGPVLFKQKRLGKNGKTFEIYKFRTMVEGAEQKGKGIFQDTNDERITKVGKFLRETSLDELPQLFNILKGDMSFIGPRPPLTYYPYSFDSYSDEQKDRFNVLPGITGYAQIMGRNSLNWEEKINYDIDYVENYSLVLDLKIFILTIYKIVQKEHIHHPESADSNMKQLDKKA</sequence>
<feature type="domain" description="Bacterial sugar transferase" evidence="3">
    <location>
        <begin position="7"/>
        <end position="187"/>
    </location>
</feature>
<keyword evidence="4" id="KW-0808">Transferase</keyword>
<organism evidence="4 5">
    <name type="scientific">Domibacillus iocasae</name>
    <dbReference type="NCBI Taxonomy" id="1714016"/>
    <lineage>
        <taxon>Bacteria</taxon>
        <taxon>Bacillati</taxon>
        <taxon>Bacillota</taxon>
        <taxon>Bacilli</taxon>
        <taxon>Bacillales</taxon>
        <taxon>Bacillaceae</taxon>
        <taxon>Domibacillus</taxon>
    </lineage>
</organism>
<proteinExistence type="inferred from homology"/>
<accession>A0A1E7DPJ8</accession>
<dbReference type="AlphaFoldDB" id="A0A1E7DPJ8"/>
<dbReference type="EMBL" id="MAMP01000021">
    <property type="protein sequence ID" value="OES44983.1"/>
    <property type="molecule type" value="Genomic_DNA"/>
</dbReference>
<dbReference type="STRING" id="1714016.BA724_06885"/>
<evidence type="ECO:0000313" key="5">
    <source>
        <dbReference type="Proteomes" id="UP000095658"/>
    </source>
</evidence>
<gene>
    <name evidence="4" type="ORF">BA724_06885</name>
</gene>
<dbReference type="Proteomes" id="UP000095658">
    <property type="component" value="Unassembled WGS sequence"/>
</dbReference>
<reference evidence="4 5" key="1">
    <citation type="submission" date="2016-06" db="EMBL/GenBank/DDBJ databases">
        <title>Domibacillus iocasae genome sequencing.</title>
        <authorList>
            <person name="Verma A."/>
            <person name="Pal Y."/>
            <person name="Ojha A.K."/>
            <person name="Krishnamurthi S."/>
        </authorList>
    </citation>
    <scope>NUCLEOTIDE SEQUENCE [LARGE SCALE GENOMIC DNA]</scope>
    <source>
        <strain evidence="4 5">DSM 29979</strain>
    </source>
</reference>
<keyword evidence="2" id="KW-1133">Transmembrane helix</keyword>